<protein>
    <submittedName>
        <fullName evidence="1">Uncharacterized protein</fullName>
    </submittedName>
</protein>
<accession>A0A2P2QN62</accession>
<dbReference type="EMBL" id="GGEC01087966">
    <property type="protein sequence ID" value="MBX68450.1"/>
    <property type="molecule type" value="Transcribed_RNA"/>
</dbReference>
<sequence length="24" mass="2771">MPPPFLLPTSRQTPFLHPPSLHFL</sequence>
<proteinExistence type="predicted"/>
<organism evidence="1">
    <name type="scientific">Rhizophora mucronata</name>
    <name type="common">Asiatic mangrove</name>
    <dbReference type="NCBI Taxonomy" id="61149"/>
    <lineage>
        <taxon>Eukaryota</taxon>
        <taxon>Viridiplantae</taxon>
        <taxon>Streptophyta</taxon>
        <taxon>Embryophyta</taxon>
        <taxon>Tracheophyta</taxon>
        <taxon>Spermatophyta</taxon>
        <taxon>Magnoliopsida</taxon>
        <taxon>eudicotyledons</taxon>
        <taxon>Gunneridae</taxon>
        <taxon>Pentapetalae</taxon>
        <taxon>rosids</taxon>
        <taxon>fabids</taxon>
        <taxon>Malpighiales</taxon>
        <taxon>Rhizophoraceae</taxon>
        <taxon>Rhizophora</taxon>
    </lineage>
</organism>
<name>A0A2P2QN62_RHIMU</name>
<dbReference type="AlphaFoldDB" id="A0A2P2QN62"/>
<evidence type="ECO:0000313" key="1">
    <source>
        <dbReference type="EMBL" id="MBX68450.1"/>
    </source>
</evidence>
<reference evidence="1" key="1">
    <citation type="submission" date="2018-02" db="EMBL/GenBank/DDBJ databases">
        <title>Rhizophora mucronata_Transcriptome.</title>
        <authorList>
            <person name="Meera S.P."/>
            <person name="Sreeshan A."/>
            <person name="Augustine A."/>
        </authorList>
    </citation>
    <scope>NUCLEOTIDE SEQUENCE</scope>
    <source>
        <tissue evidence="1">Leaf</tissue>
    </source>
</reference>